<dbReference type="GO" id="GO:0008270">
    <property type="term" value="F:zinc ion binding"/>
    <property type="evidence" value="ECO:0007669"/>
    <property type="project" value="UniProtKB-KW"/>
</dbReference>
<evidence type="ECO:0000256" key="2">
    <source>
        <dbReference type="ARBA" id="ARBA00022771"/>
    </source>
</evidence>
<dbReference type="Pfam" id="PF00320">
    <property type="entry name" value="GATA"/>
    <property type="match status" value="1"/>
</dbReference>
<dbReference type="InterPro" id="IPR000679">
    <property type="entry name" value="Znf_GATA"/>
</dbReference>
<comment type="similarity">
    <text evidence="7">Belongs to the type IV zinc-finger family. Class B subfamily.</text>
</comment>
<protein>
    <submittedName>
        <fullName evidence="11">GATA transcription factor 29</fullName>
    </submittedName>
</protein>
<dbReference type="InterPro" id="IPR013088">
    <property type="entry name" value="Znf_NHR/GATA"/>
</dbReference>
<dbReference type="GO" id="GO:0006355">
    <property type="term" value="P:regulation of DNA-templated transcription"/>
    <property type="evidence" value="ECO:0007669"/>
    <property type="project" value="InterPro"/>
</dbReference>
<evidence type="ECO:0000256" key="4">
    <source>
        <dbReference type="ARBA" id="ARBA00023015"/>
    </source>
</evidence>
<keyword evidence="6" id="KW-0804">Transcription</keyword>
<keyword evidence="1" id="KW-0479">Metal-binding</keyword>
<keyword evidence="2 8" id="KW-0863">Zinc-finger</keyword>
<evidence type="ECO:0000256" key="6">
    <source>
        <dbReference type="ARBA" id="ARBA00023163"/>
    </source>
</evidence>
<feature type="domain" description="GATA-type" evidence="10">
    <location>
        <begin position="182"/>
        <end position="210"/>
    </location>
</feature>
<comment type="caution">
    <text evidence="11">The sequence shown here is derived from an EMBL/GenBank/DDBJ whole genome shotgun (WGS) entry which is preliminary data.</text>
</comment>
<keyword evidence="4" id="KW-0805">Transcription regulation</keyword>
<keyword evidence="3" id="KW-0862">Zinc</keyword>
<evidence type="ECO:0000256" key="7">
    <source>
        <dbReference type="ARBA" id="ARBA00024019"/>
    </source>
</evidence>
<feature type="compositionally biased region" description="Basic and acidic residues" evidence="9">
    <location>
        <begin position="216"/>
        <end position="229"/>
    </location>
</feature>
<feature type="region of interest" description="Disordered" evidence="9">
    <location>
        <begin position="216"/>
        <end position="242"/>
    </location>
</feature>
<dbReference type="GO" id="GO:0043565">
    <property type="term" value="F:sequence-specific DNA binding"/>
    <property type="evidence" value="ECO:0007669"/>
    <property type="project" value="InterPro"/>
</dbReference>
<name>A0A7J7CAD0_TRIWF</name>
<keyword evidence="12" id="KW-1185">Reference proteome</keyword>
<dbReference type="CDD" id="cd00202">
    <property type="entry name" value="ZnF_GATA"/>
    <property type="match status" value="1"/>
</dbReference>
<keyword evidence="5" id="KW-0238">DNA-binding</keyword>
<dbReference type="PROSITE" id="PS50114">
    <property type="entry name" value="GATA_ZN_FINGER_2"/>
    <property type="match status" value="1"/>
</dbReference>
<evidence type="ECO:0000313" key="11">
    <source>
        <dbReference type="EMBL" id="KAF5731083.1"/>
    </source>
</evidence>
<evidence type="ECO:0000259" key="10">
    <source>
        <dbReference type="PROSITE" id="PS50114"/>
    </source>
</evidence>
<dbReference type="SMART" id="SM00401">
    <property type="entry name" value="ZnF_GATA"/>
    <property type="match status" value="1"/>
</dbReference>
<dbReference type="PANTHER" id="PTHR46813:SF16">
    <property type="entry name" value="GATA TRANSCRIPTION FACTOR 18"/>
    <property type="match status" value="1"/>
</dbReference>
<sequence>MDSRTFHRAIGMNGGSDQPNAAEVDLTLTLGLPVNPIYVASQQGNPDFINGPYAPGMMPNGGGNINSIPMNNAGIINGIEGYPFMTQQYYNNPNAHQEMNIGSSHAAGYMVNNSNGQFIMGSSSPSASAVGVAVNNLNSDLPAPTMKEYTLLNISNRRSTTGRKKSYNNNFNDPNKQCSNYNCRTSCTPMWRKGPLGLNTLCNSCGIKYRKEWKRNQDHEQEMMKKLQEGRGGTSDDAQDND</sequence>
<dbReference type="Gene3D" id="3.30.50.10">
    <property type="entry name" value="Erythroid Transcription Factor GATA-1, subunit A"/>
    <property type="match status" value="1"/>
</dbReference>
<evidence type="ECO:0000256" key="8">
    <source>
        <dbReference type="PROSITE-ProRule" id="PRU00094"/>
    </source>
</evidence>
<organism evidence="11 12">
    <name type="scientific">Tripterygium wilfordii</name>
    <name type="common">Thunder God vine</name>
    <dbReference type="NCBI Taxonomy" id="458696"/>
    <lineage>
        <taxon>Eukaryota</taxon>
        <taxon>Viridiplantae</taxon>
        <taxon>Streptophyta</taxon>
        <taxon>Embryophyta</taxon>
        <taxon>Tracheophyta</taxon>
        <taxon>Spermatophyta</taxon>
        <taxon>Magnoliopsida</taxon>
        <taxon>eudicotyledons</taxon>
        <taxon>Gunneridae</taxon>
        <taxon>Pentapetalae</taxon>
        <taxon>rosids</taxon>
        <taxon>fabids</taxon>
        <taxon>Celastrales</taxon>
        <taxon>Celastraceae</taxon>
        <taxon>Tripterygium</taxon>
    </lineage>
</organism>
<reference evidence="11 12" key="1">
    <citation type="journal article" date="2020" name="Nat. Commun.">
        <title>Genome of Tripterygium wilfordii and identification of cytochrome P450 involved in triptolide biosynthesis.</title>
        <authorList>
            <person name="Tu L."/>
            <person name="Su P."/>
            <person name="Zhang Z."/>
            <person name="Gao L."/>
            <person name="Wang J."/>
            <person name="Hu T."/>
            <person name="Zhou J."/>
            <person name="Zhang Y."/>
            <person name="Zhao Y."/>
            <person name="Liu Y."/>
            <person name="Song Y."/>
            <person name="Tong Y."/>
            <person name="Lu Y."/>
            <person name="Yang J."/>
            <person name="Xu C."/>
            <person name="Jia M."/>
            <person name="Peters R.J."/>
            <person name="Huang L."/>
            <person name="Gao W."/>
        </authorList>
    </citation>
    <scope>NUCLEOTIDE SEQUENCE [LARGE SCALE GENOMIC DNA]</scope>
    <source>
        <strain evidence="12">cv. XIE 37</strain>
        <tissue evidence="11">Leaf</tissue>
    </source>
</reference>
<evidence type="ECO:0000256" key="5">
    <source>
        <dbReference type="ARBA" id="ARBA00023125"/>
    </source>
</evidence>
<evidence type="ECO:0000256" key="9">
    <source>
        <dbReference type="SAM" id="MobiDB-lite"/>
    </source>
</evidence>
<dbReference type="Proteomes" id="UP000593562">
    <property type="component" value="Unassembled WGS sequence"/>
</dbReference>
<evidence type="ECO:0000313" key="12">
    <source>
        <dbReference type="Proteomes" id="UP000593562"/>
    </source>
</evidence>
<dbReference type="SUPFAM" id="SSF57716">
    <property type="entry name" value="Glucocorticoid receptor-like (DNA-binding domain)"/>
    <property type="match status" value="1"/>
</dbReference>
<dbReference type="EMBL" id="JAAARO010000019">
    <property type="protein sequence ID" value="KAF5731083.1"/>
    <property type="molecule type" value="Genomic_DNA"/>
</dbReference>
<dbReference type="InParanoid" id="A0A7J7CAD0"/>
<proteinExistence type="inferred from homology"/>
<evidence type="ECO:0000256" key="3">
    <source>
        <dbReference type="ARBA" id="ARBA00022833"/>
    </source>
</evidence>
<accession>A0A7J7CAD0</accession>
<gene>
    <name evidence="11" type="ORF">HS088_TW19G00687</name>
</gene>
<dbReference type="PANTHER" id="PTHR46813">
    <property type="entry name" value="GATA TRANSCRIPTION FACTOR 18"/>
    <property type="match status" value="1"/>
</dbReference>
<dbReference type="AlphaFoldDB" id="A0A7J7CAD0"/>
<evidence type="ECO:0000256" key="1">
    <source>
        <dbReference type="ARBA" id="ARBA00022723"/>
    </source>
</evidence>